<sequence>MLTSLAAGVMVNNTPKQNMNSDNPEITITGTPADHFPDAQRAQFCGSNNPKSTPFVKEFAIPTKCTNPLAIATDYSGNVWFAQTNTGNIAKFDPTTESFKEFNNSLWPKNGRSMIWGMDYSPDGSVWFTDESYDSIWQFTTQDEKYHRIAFPATGDTLPQKLKVDGSLIIINDFTGNKITFLDPTQTADNLKYLNLPSPVEGSVTGAFTIDSSKNVWYTNWIFQKGGVLVKFDQEGYRNALANAKGDTLPSLDHIKVYQLPFDLLTPNGIAASDDGKIWIADTSRSAIFSFDPATEIFTPYVTSDPKPSTYGNATGIIKSPISRPYWIKIAPEGQLVFNEQTSNNISVLDTKTDSLVEYMIPSKNPAWGDCEPNSDCGLAQIFDFSIYKNKIWFTEWVENNIGVVDTSVPLPFAIDLESKDITLKPGESKATSFIISSQKDIPQMSLIVSYPDNFLNATSTTTSPFKLDSAPKSVDVLITAADDAIPGTYKILLGSQIEDISISKYVTVNILP</sequence>
<dbReference type="Gene3D" id="2.130.10.10">
    <property type="entry name" value="YVTN repeat-like/Quinoprotein amine dehydrogenase"/>
    <property type="match status" value="2"/>
</dbReference>
<evidence type="ECO:0008006" key="2">
    <source>
        <dbReference type="Google" id="ProtNLM"/>
    </source>
</evidence>
<accession>F3KKC2</accession>
<dbReference type="EMBL" id="AEGP01000033">
    <property type="protein sequence ID" value="EGG42289.1"/>
    <property type="molecule type" value="Genomic_DNA"/>
</dbReference>
<evidence type="ECO:0000313" key="1">
    <source>
        <dbReference type="EMBL" id="EGG42289.1"/>
    </source>
</evidence>
<proteinExistence type="predicted"/>
<protein>
    <recommendedName>
        <fullName evidence="2">Lyase</fullName>
    </recommendedName>
</protein>
<dbReference type="Proteomes" id="UP000004348">
    <property type="component" value="Chromosome"/>
</dbReference>
<dbReference type="SUPFAM" id="SSF101898">
    <property type="entry name" value="NHL repeat"/>
    <property type="match status" value="1"/>
</dbReference>
<dbReference type="PANTHER" id="PTHR40274:SF3">
    <property type="entry name" value="VIRGINIAMYCIN B LYASE"/>
    <property type="match status" value="1"/>
</dbReference>
<gene>
    <name evidence="1" type="ORF">Nlim_0935</name>
</gene>
<name>F3KKC2_9ARCH</name>
<dbReference type="InterPro" id="IPR015943">
    <property type="entry name" value="WD40/YVTN_repeat-like_dom_sf"/>
</dbReference>
<dbReference type="STRING" id="886738.Nlim_0935"/>
<dbReference type="InterPro" id="IPR051344">
    <property type="entry name" value="Vgb"/>
</dbReference>
<comment type="caution">
    <text evidence="1">The sequence shown here is derived from an EMBL/GenBank/DDBJ whole genome shotgun (WGS) entry which is preliminary data.</text>
</comment>
<reference evidence="1" key="1">
    <citation type="journal article" date="2011" name="PLoS ONE">
        <title>Genome of a low-salinity ammonia-oxidizing archaeon determined by single-cell and metagenomic analysis.</title>
        <authorList>
            <person name="Blainey P.C."/>
            <person name="Mosier A.C."/>
            <person name="Potanina A."/>
            <person name="Francis C.A."/>
            <person name="Quake S.R."/>
        </authorList>
    </citation>
    <scope>NUCLEOTIDE SEQUENCE [LARGE SCALE GENOMIC DNA]</scope>
    <source>
        <strain evidence="1">SFB1</strain>
    </source>
</reference>
<dbReference type="PATRIC" id="fig|886738.10.peg.1034"/>
<dbReference type="HOGENOM" id="CLU_505894_0_0_2"/>
<dbReference type="AlphaFoldDB" id="F3KKC2"/>
<dbReference type="PANTHER" id="PTHR40274">
    <property type="entry name" value="VIRGINIAMYCIN B LYASE"/>
    <property type="match status" value="1"/>
</dbReference>
<organism evidence="1">
    <name type="scientific">Candidatus Nitrosarchaeum limnium SFB1</name>
    <dbReference type="NCBI Taxonomy" id="886738"/>
    <lineage>
        <taxon>Archaea</taxon>
        <taxon>Nitrososphaerota</taxon>
        <taxon>Nitrososphaeria</taxon>
        <taxon>Nitrosopumilales</taxon>
        <taxon>Nitrosopumilaceae</taxon>
        <taxon>Nitrosarchaeum</taxon>
    </lineage>
</organism>